<dbReference type="Proteomes" id="UP000009230">
    <property type="component" value="Chromosome"/>
</dbReference>
<dbReference type="InterPro" id="IPR011701">
    <property type="entry name" value="MFS"/>
</dbReference>
<reference evidence="7 8" key="1">
    <citation type="journal article" date="2012" name="Stand. Genomic Sci.">
        <title>Complete genome sequence of Marinomonas posidonica type strain (IVIA-Po-181(T)).</title>
        <authorList>
            <person name="Lucas-Elio P."/>
            <person name="Goodwin L."/>
            <person name="Woyke T."/>
            <person name="Pitluck S."/>
            <person name="Nolan M."/>
            <person name="Kyrpides N.C."/>
            <person name="Detter J.C."/>
            <person name="Copeland A."/>
            <person name="Lu M."/>
            <person name="Bruce D."/>
            <person name="Detter C."/>
            <person name="Tapia R."/>
            <person name="Han S."/>
            <person name="Land M.L."/>
            <person name="Ivanova N."/>
            <person name="Mikhailova N."/>
            <person name="Johnston A.W."/>
            <person name="Sanchez-Amat A."/>
        </authorList>
    </citation>
    <scope>NUCLEOTIDE SEQUENCE [LARGE SCALE GENOMIC DNA]</scope>
    <source>
        <strain evidence="8">CECT 7376 / NCIMB 14433 / IVIA-Po-181</strain>
    </source>
</reference>
<evidence type="ECO:0000256" key="5">
    <source>
        <dbReference type="SAM" id="Phobius"/>
    </source>
</evidence>
<dbReference type="InterPro" id="IPR020846">
    <property type="entry name" value="MFS_dom"/>
</dbReference>
<sequence>MLGLWMSQVSPEQEHRSKPKAKSKGNESDNVVKLVWSQILINLGDALINPKVTLPWILQGAGVPVYLLGWLVPIRESGALLPQLVMANYIRRVALRKWLWVIGSVLQALCVVLIGVVALLLEGAKAGWCVIALMVVFSLARGLNSITSKDVLGKTIAKGRRGRVSGWSSSAAGLITVGVAFMMVFSGFFELEGNTIFYASSLMIGALVWCFAAMVYAFIDEPKSEIDQTQVRFWQLFSSLSLLKTNASFRTFVIARSLLLCTALSAPYYVLIAQQHLGNGLWVLGAFMAASGLASLLSSPFWGRFSDYSSRQVMMFSTLLGVLVGVLLFIIMWLLPDFAGTVWFMPILYFVLCVAHQGVRIGRKTYLVDLAEGNDRTRYVAVSNTVIGIMLLVMSVFGLLTNLISLPALVLVFSLLALIGVLVVVRLPEA</sequence>
<dbReference type="GO" id="GO:0022857">
    <property type="term" value="F:transmembrane transporter activity"/>
    <property type="evidence" value="ECO:0007669"/>
    <property type="project" value="InterPro"/>
</dbReference>
<dbReference type="InterPro" id="IPR052528">
    <property type="entry name" value="Sugar_transport-like"/>
</dbReference>
<dbReference type="AlphaFoldDB" id="F6CZI6"/>
<dbReference type="KEGG" id="mpc:Mar181_2767"/>
<protein>
    <submittedName>
        <fullName evidence="7">Major facilitator superfamily MFS_1</fullName>
    </submittedName>
</protein>
<organism evidence="7 8">
    <name type="scientific">Marinomonas posidonica (strain CECT 7376 / NCIMB 14433 / IVIA-Po-181)</name>
    <dbReference type="NCBI Taxonomy" id="491952"/>
    <lineage>
        <taxon>Bacteria</taxon>
        <taxon>Pseudomonadati</taxon>
        <taxon>Pseudomonadota</taxon>
        <taxon>Gammaproteobacteria</taxon>
        <taxon>Oceanospirillales</taxon>
        <taxon>Oceanospirillaceae</taxon>
        <taxon>Marinomonas</taxon>
    </lineage>
</organism>
<dbReference type="Pfam" id="PF07690">
    <property type="entry name" value="MFS_1"/>
    <property type="match status" value="1"/>
</dbReference>
<dbReference type="PROSITE" id="PS50850">
    <property type="entry name" value="MFS"/>
    <property type="match status" value="1"/>
</dbReference>
<feature type="transmembrane region" description="Helical" evidence="5">
    <location>
        <begin position="379"/>
        <end position="400"/>
    </location>
</feature>
<keyword evidence="1 5" id="KW-0812">Transmembrane</keyword>
<feature type="domain" description="Major facilitator superfamily (MFS) profile" evidence="6">
    <location>
        <begin position="236"/>
        <end position="430"/>
    </location>
</feature>
<feature type="region of interest" description="Disordered" evidence="4">
    <location>
        <begin position="1"/>
        <end position="25"/>
    </location>
</feature>
<evidence type="ECO:0000256" key="1">
    <source>
        <dbReference type="ARBA" id="ARBA00022692"/>
    </source>
</evidence>
<evidence type="ECO:0000313" key="8">
    <source>
        <dbReference type="Proteomes" id="UP000009230"/>
    </source>
</evidence>
<feature type="transmembrane region" description="Helical" evidence="5">
    <location>
        <begin position="164"/>
        <end position="189"/>
    </location>
</feature>
<dbReference type="PANTHER" id="PTHR23526">
    <property type="entry name" value="INTEGRAL MEMBRANE TRANSPORT PROTEIN-RELATED"/>
    <property type="match status" value="1"/>
</dbReference>
<dbReference type="SUPFAM" id="SSF103473">
    <property type="entry name" value="MFS general substrate transporter"/>
    <property type="match status" value="1"/>
</dbReference>
<evidence type="ECO:0000256" key="4">
    <source>
        <dbReference type="SAM" id="MobiDB-lite"/>
    </source>
</evidence>
<feature type="transmembrane region" description="Helical" evidence="5">
    <location>
        <begin position="195"/>
        <end position="219"/>
    </location>
</feature>
<keyword evidence="2 5" id="KW-1133">Transmembrane helix</keyword>
<dbReference type="PANTHER" id="PTHR23526:SF2">
    <property type="entry name" value="MAJOR FACILITATOR SUPERFAMILY (MFS) PROFILE DOMAIN-CONTAINING PROTEIN"/>
    <property type="match status" value="1"/>
</dbReference>
<accession>F6CZI6</accession>
<feature type="transmembrane region" description="Helical" evidence="5">
    <location>
        <begin position="249"/>
        <end position="269"/>
    </location>
</feature>
<feature type="transmembrane region" description="Helical" evidence="5">
    <location>
        <begin position="341"/>
        <end position="359"/>
    </location>
</feature>
<keyword evidence="8" id="KW-1185">Reference proteome</keyword>
<feature type="transmembrane region" description="Helical" evidence="5">
    <location>
        <begin position="125"/>
        <end position="143"/>
    </location>
</feature>
<feature type="transmembrane region" description="Helical" evidence="5">
    <location>
        <begin position="98"/>
        <end position="119"/>
    </location>
</feature>
<name>F6CZI6_MARPP</name>
<dbReference type="EMBL" id="CP002771">
    <property type="protein sequence ID" value="AEF55798.1"/>
    <property type="molecule type" value="Genomic_DNA"/>
</dbReference>
<gene>
    <name evidence="7" type="ordered locus">Mar181_2767</name>
</gene>
<keyword evidence="3 5" id="KW-0472">Membrane</keyword>
<dbReference type="InterPro" id="IPR036259">
    <property type="entry name" value="MFS_trans_sf"/>
</dbReference>
<feature type="transmembrane region" description="Helical" evidence="5">
    <location>
        <begin position="406"/>
        <end position="425"/>
    </location>
</feature>
<dbReference type="eggNOG" id="COG2814">
    <property type="taxonomic scope" value="Bacteria"/>
</dbReference>
<proteinExistence type="predicted"/>
<evidence type="ECO:0000256" key="2">
    <source>
        <dbReference type="ARBA" id="ARBA00022989"/>
    </source>
</evidence>
<feature type="transmembrane region" description="Helical" evidence="5">
    <location>
        <begin position="281"/>
        <end position="302"/>
    </location>
</feature>
<dbReference type="HOGENOM" id="CLU_051156_0_0_6"/>
<dbReference type="Gene3D" id="1.20.1250.20">
    <property type="entry name" value="MFS general substrate transporter like domains"/>
    <property type="match status" value="2"/>
</dbReference>
<evidence type="ECO:0000259" key="6">
    <source>
        <dbReference type="PROSITE" id="PS50850"/>
    </source>
</evidence>
<evidence type="ECO:0000256" key="3">
    <source>
        <dbReference type="ARBA" id="ARBA00023136"/>
    </source>
</evidence>
<evidence type="ECO:0000313" key="7">
    <source>
        <dbReference type="EMBL" id="AEF55798.1"/>
    </source>
</evidence>
<feature type="transmembrane region" description="Helical" evidence="5">
    <location>
        <begin position="314"/>
        <end position="335"/>
    </location>
</feature>